<dbReference type="InterPro" id="IPR002347">
    <property type="entry name" value="SDR_fam"/>
</dbReference>
<dbReference type="SUPFAM" id="SSF51735">
    <property type="entry name" value="NAD(P)-binding Rossmann-fold domains"/>
    <property type="match status" value="1"/>
</dbReference>
<feature type="non-terminal residue" evidence="5">
    <location>
        <position position="216"/>
    </location>
</feature>
<evidence type="ECO:0000313" key="6">
    <source>
        <dbReference type="Proteomes" id="UP000696931"/>
    </source>
</evidence>
<dbReference type="EMBL" id="JACRIW010000030">
    <property type="protein sequence ID" value="MBI5168559.1"/>
    <property type="molecule type" value="Genomic_DNA"/>
</dbReference>
<evidence type="ECO:0000256" key="1">
    <source>
        <dbReference type="ARBA" id="ARBA00006484"/>
    </source>
</evidence>
<sequence length="216" mass="22429">MSASHGKVALVTGGNRGIGRGIAEALAADGATVALTARKQSDADAAAAEIGRGARGYALDVREYAQVKAVVAKVAADLGGIDILVNNAGVGLFGPIADMSPEDFDTVVQTNVNGLFYCTREAIPHLRARKGGYIFNVSSLAGRNAFPGAGAYCASKHAVNGFSEVLFQEVRNDDIRVTYLMPGSVATDFGRGTAAKQDWALQASDVGEMVVDLLHT</sequence>
<dbReference type="PANTHER" id="PTHR43976">
    <property type="entry name" value="SHORT CHAIN DEHYDROGENASE"/>
    <property type="match status" value="1"/>
</dbReference>
<reference evidence="5" key="1">
    <citation type="submission" date="2020-07" db="EMBL/GenBank/DDBJ databases">
        <title>Huge and variable diversity of episymbiotic CPR bacteria and DPANN archaea in groundwater ecosystems.</title>
        <authorList>
            <person name="He C.Y."/>
            <person name="Keren R."/>
            <person name="Whittaker M."/>
            <person name="Farag I.F."/>
            <person name="Doudna J."/>
            <person name="Cate J.H.D."/>
            <person name="Banfield J.F."/>
        </authorList>
    </citation>
    <scope>NUCLEOTIDE SEQUENCE</scope>
    <source>
        <strain evidence="5">NC_groundwater_1813_Pr3_B-0.1um_71_17</strain>
    </source>
</reference>
<evidence type="ECO:0000256" key="3">
    <source>
        <dbReference type="RuleBase" id="RU000363"/>
    </source>
</evidence>
<feature type="domain" description="Ketoreductase" evidence="4">
    <location>
        <begin position="7"/>
        <end position="192"/>
    </location>
</feature>
<dbReference type="InterPro" id="IPR051911">
    <property type="entry name" value="SDR_oxidoreductase"/>
</dbReference>
<evidence type="ECO:0000256" key="2">
    <source>
        <dbReference type="ARBA" id="ARBA00023002"/>
    </source>
</evidence>
<comment type="similarity">
    <text evidence="1 3">Belongs to the short-chain dehydrogenases/reductases (SDR) family.</text>
</comment>
<keyword evidence="2" id="KW-0560">Oxidoreductase</keyword>
<protein>
    <submittedName>
        <fullName evidence="5">SDR family NAD(P)-dependent oxidoreductase</fullName>
    </submittedName>
</protein>
<organism evidence="5 6">
    <name type="scientific">Eiseniibacteriota bacterium</name>
    <dbReference type="NCBI Taxonomy" id="2212470"/>
    <lineage>
        <taxon>Bacteria</taxon>
        <taxon>Candidatus Eiseniibacteriota</taxon>
    </lineage>
</organism>
<dbReference type="Proteomes" id="UP000696931">
    <property type="component" value="Unassembled WGS sequence"/>
</dbReference>
<dbReference type="Pfam" id="PF00106">
    <property type="entry name" value="adh_short"/>
    <property type="match status" value="1"/>
</dbReference>
<evidence type="ECO:0000313" key="5">
    <source>
        <dbReference type="EMBL" id="MBI5168559.1"/>
    </source>
</evidence>
<dbReference type="PANTHER" id="PTHR43976:SF16">
    <property type="entry name" value="SHORT-CHAIN DEHYDROGENASE_REDUCTASE FAMILY PROTEIN"/>
    <property type="match status" value="1"/>
</dbReference>
<evidence type="ECO:0000259" key="4">
    <source>
        <dbReference type="SMART" id="SM00822"/>
    </source>
</evidence>
<dbReference type="SMART" id="SM00822">
    <property type="entry name" value="PKS_KR"/>
    <property type="match status" value="1"/>
</dbReference>
<name>A0A933SA62_UNCEI</name>
<dbReference type="InterPro" id="IPR057326">
    <property type="entry name" value="KR_dom"/>
</dbReference>
<dbReference type="AlphaFoldDB" id="A0A933SA62"/>
<proteinExistence type="inferred from homology"/>
<dbReference type="PRINTS" id="PR00081">
    <property type="entry name" value="GDHRDH"/>
</dbReference>
<dbReference type="PRINTS" id="PR00080">
    <property type="entry name" value="SDRFAMILY"/>
</dbReference>
<accession>A0A933SA62</accession>
<dbReference type="Gene3D" id="3.40.50.720">
    <property type="entry name" value="NAD(P)-binding Rossmann-like Domain"/>
    <property type="match status" value="1"/>
</dbReference>
<comment type="caution">
    <text evidence="5">The sequence shown here is derived from an EMBL/GenBank/DDBJ whole genome shotgun (WGS) entry which is preliminary data.</text>
</comment>
<dbReference type="InterPro" id="IPR036291">
    <property type="entry name" value="NAD(P)-bd_dom_sf"/>
</dbReference>
<gene>
    <name evidence="5" type="ORF">HZA61_03630</name>
</gene>
<dbReference type="FunFam" id="3.40.50.720:FF:000084">
    <property type="entry name" value="Short-chain dehydrogenase reductase"/>
    <property type="match status" value="1"/>
</dbReference>
<dbReference type="GO" id="GO:0016491">
    <property type="term" value="F:oxidoreductase activity"/>
    <property type="evidence" value="ECO:0007669"/>
    <property type="project" value="UniProtKB-KW"/>
</dbReference>